<sequence length="316" mass="35019">MYCIVEQIRDVLYTNQVNESSGLKHYTTQQTPFKGHHGNIINSSESCQPSNKAMHCYHGSHQTPSSTPILPYPTRSISTKPDLHEGSISATNPNGKTLAMIFAKRSTRTRVSAEAAWTYYVSSMCTAALYERYVPDALSKVSCSSGILPPLPPLKIAWVGDANNILNDLLLALPRLGTSITAACPSGYEVEPDVKFDAVSYSKEPGAGTVEFTSDPSVAVKDADVIVTDTWISMGQEAEKEARLTAFRGYQVTEAMARKSGANPDWTFLHCLPRKTHEVDDEVFYGPRSLVFPEAQFRKFTVMAVYEMIMLWHHEI</sequence>
<evidence type="ECO:0000313" key="6">
    <source>
        <dbReference type="Proteomes" id="UP000317494"/>
    </source>
</evidence>
<keyword evidence="6" id="KW-1185">Reference proteome</keyword>
<accession>A0A507CQ61</accession>
<dbReference type="STRING" id="286115.A0A507CQ61"/>
<dbReference type="FunFam" id="3.40.50.1370:FF:000008">
    <property type="entry name" value="Ornithine carbamoyltransferase"/>
    <property type="match status" value="1"/>
</dbReference>
<dbReference type="PROSITE" id="PS00097">
    <property type="entry name" value="CARBAMOYLTRANSFERASE"/>
    <property type="match status" value="1"/>
</dbReference>
<dbReference type="VEuPathDB" id="FungiDB:SeMB42_g05640"/>
<comment type="caution">
    <text evidence="5">The sequence shown here is derived from an EMBL/GenBank/DDBJ whole genome shotgun (WGS) entry which is preliminary data.</text>
</comment>
<dbReference type="InterPro" id="IPR036901">
    <property type="entry name" value="Asp/Orn_carbamoylTrfase_sf"/>
</dbReference>
<organism evidence="5 6">
    <name type="scientific">Synchytrium endobioticum</name>
    <dbReference type="NCBI Taxonomy" id="286115"/>
    <lineage>
        <taxon>Eukaryota</taxon>
        <taxon>Fungi</taxon>
        <taxon>Fungi incertae sedis</taxon>
        <taxon>Chytridiomycota</taxon>
        <taxon>Chytridiomycota incertae sedis</taxon>
        <taxon>Chytridiomycetes</taxon>
        <taxon>Synchytriales</taxon>
        <taxon>Synchytriaceae</taxon>
        <taxon>Synchytrium</taxon>
    </lineage>
</organism>
<gene>
    <name evidence="5" type="ORF">SeMB42_g05640</name>
</gene>
<proteinExistence type="inferred from homology"/>
<evidence type="ECO:0000259" key="4">
    <source>
        <dbReference type="Pfam" id="PF00185"/>
    </source>
</evidence>
<dbReference type="AlphaFoldDB" id="A0A507CQ61"/>
<dbReference type="EC" id="2.1.3.3" evidence="2"/>
<evidence type="ECO:0000313" key="5">
    <source>
        <dbReference type="EMBL" id="TPX41277.1"/>
    </source>
</evidence>
<dbReference type="PANTHER" id="PTHR45753">
    <property type="entry name" value="ORNITHINE CARBAMOYLTRANSFERASE, MITOCHONDRIAL"/>
    <property type="match status" value="1"/>
</dbReference>
<comment type="similarity">
    <text evidence="1">Belongs to the aspartate/ornithine carbamoyltransferase superfamily. OTCase family.</text>
</comment>
<dbReference type="Gene3D" id="3.40.50.1370">
    <property type="entry name" value="Aspartate/ornithine carbamoyltransferase"/>
    <property type="match status" value="2"/>
</dbReference>
<dbReference type="InterPro" id="IPR006131">
    <property type="entry name" value="Asp_carbamoyltransf_Asp/Orn-bd"/>
</dbReference>
<dbReference type="GO" id="GO:0019240">
    <property type="term" value="P:citrulline biosynthetic process"/>
    <property type="evidence" value="ECO:0007669"/>
    <property type="project" value="TreeGrafter"/>
</dbReference>
<name>A0A507CQ61_9FUNG</name>
<keyword evidence="3" id="KW-0808">Transferase</keyword>
<dbReference type="GO" id="GO:0004585">
    <property type="term" value="F:ornithine carbamoyltransferase activity"/>
    <property type="evidence" value="ECO:0007669"/>
    <property type="project" value="UniProtKB-EC"/>
</dbReference>
<dbReference type="Pfam" id="PF00185">
    <property type="entry name" value="OTCace"/>
    <property type="match status" value="1"/>
</dbReference>
<protein>
    <recommendedName>
        <fullName evidence="2">ornithine carbamoyltransferase</fullName>
        <ecNumber evidence="2">2.1.3.3</ecNumber>
    </recommendedName>
</protein>
<feature type="domain" description="Aspartate/ornithine carbamoyltransferase Asp/Orn-binding" evidence="4">
    <location>
        <begin position="154"/>
        <end position="307"/>
    </location>
</feature>
<evidence type="ECO:0000256" key="1">
    <source>
        <dbReference type="ARBA" id="ARBA00007805"/>
    </source>
</evidence>
<dbReference type="PANTHER" id="PTHR45753:SF3">
    <property type="entry name" value="ORNITHINE TRANSCARBAMYLASE, MITOCHONDRIAL"/>
    <property type="match status" value="1"/>
</dbReference>
<evidence type="ECO:0000256" key="2">
    <source>
        <dbReference type="ARBA" id="ARBA00013007"/>
    </source>
</evidence>
<reference evidence="5 6" key="1">
    <citation type="journal article" date="2019" name="Sci. Rep.">
        <title>Comparative genomics of chytrid fungi reveal insights into the obligate biotrophic and pathogenic lifestyle of Synchytrium endobioticum.</title>
        <authorList>
            <person name="van de Vossenberg B.T.L.H."/>
            <person name="Warris S."/>
            <person name="Nguyen H.D.T."/>
            <person name="van Gent-Pelzer M.P.E."/>
            <person name="Joly D.L."/>
            <person name="van de Geest H.C."/>
            <person name="Bonants P.J.M."/>
            <person name="Smith D.S."/>
            <person name="Levesque C.A."/>
            <person name="van der Lee T.A.J."/>
        </authorList>
    </citation>
    <scope>NUCLEOTIDE SEQUENCE [LARGE SCALE GENOMIC DNA]</scope>
    <source>
        <strain evidence="5 6">MB42</strain>
    </source>
</reference>
<evidence type="ECO:0000256" key="3">
    <source>
        <dbReference type="ARBA" id="ARBA00022679"/>
    </source>
</evidence>
<dbReference type="GO" id="GO:0016597">
    <property type="term" value="F:amino acid binding"/>
    <property type="evidence" value="ECO:0007669"/>
    <property type="project" value="InterPro"/>
</dbReference>
<dbReference type="Proteomes" id="UP000317494">
    <property type="component" value="Unassembled WGS sequence"/>
</dbReference>
<dbReference type="GO" id="GO:0042450">
    <property type="term" value="P:L-arginine biosynthetic process via ornithine"/>
    <property type="evidence" value="ECO:0007669"/>
    <property type="project" value="TreeGrafter"/>
</dbReference>
<dbReference type="SUPFAM" id="SSF53671">
    <property type="entry name" value="Aspartate/ornithine carbamoyltransferase"/>
    <property type="match status" value="2"/>
</dbReference>
<dbReference type="InterPro" id="IPR006130">
    <property type="entry name" value="Asp/Orn_carbamoylTrfase"/>
</dbReference>
<dbReference type="EMBL" id="QEAN01000277">
    <property type="protein sequence ID" value="TPX41277.1"/>
    <property type="molecule type" value="Genomic_DNA"/>
</dbReference>